<dbReference type="EMBL" id="JABCRI010000018">
    <property type="protein sequence ID" value="KAF8390803.1"/>
    <property type="molecule type" value="Genomic_DNA"/>
</dbReference>
<dbReference type="PANTHER" id="PTHR34050:SF3">
    <property type="entry name" value="DNA REPAIR RAD52-LIKE PROTEIN 2, CHLOROPLASTIC"/>
    <property type="match status" value="1"/>
</dbReference>
<dbReference type="AlphaFoldDB" id="A0A834YQP5"/>
<feature type="region of interest" description="Disordered" evidence="1">
    <location>
        <begin position="247"/>
        <end position="277"/>
    </location>
</feature>
<evidence type="ECO:0000256" key="1">
    <source>
        <dbReference type="SAM" id="MobiDB-lite"/>
    </source>
</evidence>
<evidence type="ECO:0000313" key="3">
    <source>
        <dbReference type="Proteomes" id="UP000655225"/>
    </source>
</evidence>
<dbReference type="OrthoDB" id="1935514at2759"/>
<name>A0A834YQP5_TETSI</name>
<organism evidence="2 3">
    <name type="scientific">Tetracentron sinense</name>
    <name type="common">Spur-leaf</name>
    <dbReference type="NCBI Taxonomy" id="13715"/>
    <lineage>
        <taxon>Eukaryota</taxon>
        <taxon>Viridiplantae</taxon>
        <taxon>Streptophyta</taxon>
        <taxon>Embryophyta</taxon>
        <taxon>Tracheophyta</taxon>
        <taxon>Spermatophyta</taxon>
        <taxon>Magnoliopsida</taxon>
        <taxon>Trochodendrales</taxon>
        <taxon>Trochodendraceae</taxon>
        <taxon>Tetracentron</taxon>
    </lineage>
</organism>
<proteinExistence type="predicted"/>
<dbReference type="GO" id="GO:0003677">
    <property type="term" value="F:DNA binding"/>
    <property type="evidence" value="ECO:0007669"/>
    <property type="project" value="InterPro"/>
</dbReference>
<gene>
    <name evidence="2" type="ORF">HHK36_025331</name>
</gene>
<feature type="region of interest" description="Disordered" evidence="1">
    <location>
        <begin position="154"/>
        <end position="183"/>
    </location>
</feature>
<dbReference type="PANTHER" id="PTHR34050">
    <property type="entry name" value="DNA REPAIR RAD52-LIKE PROTEIN 2, CHLOROPLASTIC"/>
    <property type="match status" value="1"/>
</dbReference>
<comment type="caution">
    <text evidence="2">The sequence shown here is derived from an EMBL/GenBank/DDBJ whole genome shotgun (WGS) entry which is preliminary data.</text>
</comment>
<sequence>MALQNASFLSKSVLPATGTRIPALSSSFPNELRICRPRDMKRRQLLVWALDKSSSSSSSSNASKKAAVPNSNYVVPLDKSSCITRPLAEILRDLNKRVPDKIIKPDSNYIPWYHANRMLSFYAPGWCGEIRDVIFSDNGSVTVVYRVTIRGSDGEVDSDSRSDSRGSFPKISPADESDSSSDGHKFVLKRARIHPRLEYEKKIQNMLCLFDVPMLLWCNVLFEVSFKFPGVGGFCSKSLVARIPNKRGGNEAISNESSDNLRSSLELDGPHREEDDDEFSRNIWGDILKIFGVHGVSLRALMDFLMGWQSCLLVIKPLADDPRCHTLEQLERKKHKGFENEEQMRAHRESAGTVSSSDSCIEDPVAAAEEIAFCRACASLNIVLVELLLFVHFVEKSEYTYAFLPVDVNILLLGRKSSCRSLCGVASFDYGKPSNTYLVTFGKTVKYLIWDVAWNVKLAMYHGTEYANSLLL</sequence>
<dbReference type="GO" id="GO:0000724">
    <property type="term" value="P:double-strand break repair via homologous recombination"/>
    <property type="evidence" value="ECO:0007669"/>
    <property type="project" value="InterPro"/>
</dbReference>
<evidence type="ECO:0000313" key="2">
    <source>
        <dbReference type="EMBL" id="KAF8390803.1"/>
    </source>
</evidence>
<keyword evidence="3" id="KW-1185">Reference proteome</keyword>
<reference evidence="2 3" key="1">
    <citation type="submission" date="2020-04" db="EMBL/GenBank/DDBJ databases">
        <title>Plant Genome Project.</title>
        <authorList>
            <person name="Zhang R.-G."/>
        </authorList>
    </citation>
    <scope>NUCLEOTIDE SEQUENCE [LARGE SCALE GENOMIC DNA]</scope>
    <source>
        <strain evidence="2">YNK0</strain>
        <tissue evidence="2">Leaf</tissue>
    </source>
</reference>
<dbReference type="InterPro" id="IPR037489">
    <property type="entry name" value="RAD52-like"/>
</dbReference>
<protein>
    <submittedName>
        <fullName evidence="2">Uncharacterized protein</fullName>
    </submittedName>
</protein>
<feature type="compositionally biased region" description="Polar residues" evidence="1">
    <location>
        <begin position="252"/>
        <end position="263"/>
    </location>
</feature>
<dbReference type="Proteomes" id="UP000655225">
    <property type="component" value="Unassembled WGS sequence"/>
</dbReference>
<accession>A0A834YQP5</accession>